<organism evidence="2 3">
    <name type="scientific">Dasania phycosphaerae</name>
    <dbReference type="NCBI Taxonomy" id="2950436"/>
    <lineage>
        <taxon>Bacteria</taxon>
        <taxon>Pseudomonadati</taxon>
        <taxon>Pseudomonadota</taxon>
        <taxon>Gammaproteobacteria</taxon>
        <taxon>Cellvibrionales</taxon>
        <taxon>Spongiibacteraceae</taxon>
        <taxon>Dasania</taxon>
    </lineage>
</organism>
<accession>A0A9J6RKY3</accession>
<comment type="caution">
    <text evidence="2">The sequence shown here is derived from an EMBL/GenBank/DDBJ whole genome shotgun (WGS) entry which is preliminary data.</text>
</comment>
<dbReference type="RefSeq" id="WP_258331235.1">
    <property type="nucleotide sequence ID" value="NZ_JAPTGG010000005.1"/>
</dbReference>
<dbReference type="AlphaFoldDB" id="A0A9J6RKY3"/>
<evidence type="ECO:0000256" key="1">
    <source>
        <dbReference type="SAM" id="Coils"/>
    </source>
</evidence>
<keyword evidence="3" id="KW-1185">Reference proteome</keyword>
<keyword evidence="1" id="KW-0175">Coiled coil</keyword>
<evidence type="ECO:0000313" key="3">
    <source>
        <dbReference type="Proteomes" id="UP001069090"/>
    </source>
</evidence>
<feature type="coiled-coil region" evidence="1">
    <location>
        <begin position="277"/>
        <end position="304"/>
    </location>
</feature>
<sequence>MRKNHTVIALSDGSNRKSRRVISTEIQLAEGASNSVVDITRTGTFSHPRYGRFSITLAMLQSMVKNFEARTFGQDIMLDVAHDGNGKGAGGTFTRLFISPRGAGHVLQGEVEWLANGIDAVTNKGYKYLSIEYIDNYIDAEFEQEHGPTMLGAALVVRGHIKNLQKVQLAEAEGNHLTVLDNCLQHLQEGSTMKFAKLLAELKTKLMGFNLSEPVLSAVYALAELSLSHCTEEAQALLLVDAFVDNGKKLGGSNAESVDLSELTNAISALGKAGDSKALTEESLNDLLDRRDKEREQAAKKLADTTAGNIKRFSELVDAAEGLEESDRKELKDAVKDLITAEMTEGQITSLAELQITQRNALVAARKLSEMGVTLGSGPMGSVQLADAAGDSGSKVETFLREKLKHTRAYQSNQIKLSEKVSPFVSDVLALYDAQHAGAMHSMAKTLSAGGASNISDTDLPVGYQREVIRETLSDLNILQLVATFVDPSATATTQIPYTVRDVSNITNYAITPERGAIAKAGISQKMAYAYIQAMKIAIDVSNEVMHFTRSSGINFDAFAESLATASRFMRELICQRLANEIQRNADAYQAIDVPAENVSSQLDGSNSLITTANFPIVRQHTTVDLQGNTIGNTENPIAITINSVPVEPWDGTGTQSAGTYYRIANYNLGYIELVDQLGDPATPANTGTNTVGYSYATNLLKVDSDLPANTTRTKHLNTLIQAVGAAKAQMSQQRFVQPEFLLMSSILNNECTDAEQYTAAGQRNDSRVSVAGDLEAVKNIPAVGTNAPGIDLGDERIILGQTNTLAYTIAKPFSMGEVQEARNSQGQLIGAKEQYGEEYNALKVPEPLRNRFMSILYYSAAGR</sequence>
<dbReference type="EMBL" id="JAPTGG010000005">
    <property type="protein sequence ID" value="MCZ0865084.1"/>
    <property type="molecule type" value="Genomic_DNA"/>
</dbReference>
<evidence type="ECO:0000313" key="2">
    <source>
        <dbReference type="EMBL" id="MCZ0865084.1"/>
    </source>
</evidence>
<protein>
    <submittedName>
        <fullName evidence="2">Phage protease</fullName>
    </submittedName>
</protein>
<reference evidence="2 3" key="1">
    <citation type="submission" date="2022-12" db="EMBL/GenBank/DDBJ databases">
        <title>Dasania phycosphaerae sp. nov., isolated from particulate material of the south coast of Korea.</title>
        <authorList>
            <person name="Jiang Y."/>
        </authorList>
    </citation>
    <scope>NUCLEOTIDE SEQUENCE [LARGE SCALE GENOMIC DNA]</scope>
    <source>
        <strain evidence="2 3">GY-19</strain>
    </source>
</reference>
<name>A0A9J6RKY3_9GAMM</name>
<dbReference type="GO" id="GO:0006508">
    <property type="term" value="P:proteolysis"/>
    <property type="evidence" value="ECO:0007669"/>
    <property type="project" value="UniProtKB-KW"/>
</dbReference>
<keyword evidence="2" id="KW-0378">Hydrolase</keyword>
<keyword evidence="2" id="KW-0645">Protease</keyword>
<dbReference type="GO" id="GO:0008233">
    <property type="term" value="F:peptidase activity"/>
    <property type="evidence" value="ECO:0007669"/>
    <property type="project" value="UniProtKB-KW"/>
</dbReference>
<dbReference type="Proteomes" id="UP001069090">
    <property type="component" value="Unassembled WGS sequence"/>
</dbReference>
<gene>
    <name evidence="2" type="ORF">O0V09_07730</name>
</gene>
<proteinExistence type="predicted"/>